<dbReference type="EMBL" id="JAOTPL010000011">
    <property type="protein sequence ID" value="MCU7694650.1"/>
    <property type="molecule type" value="Genomic_DNA"/>
</dbReference>
<sequence length="293" mass="31883">MKNHCITGVAALLVFASCSKQLSTEPLNFNVETASATYNVGDTVTFFFSGNPDFISFYSGEEGNNYDNRERTTIDGTPRLQFTSYAQYGTQLNTLQLLVSNDFKESYDEAGINAAKWTDITSQATLSTGADNTPSGVVDLSDFLAQKKPVYIAFKYTGTSGNAQKTWTIKSLTVDLLKKDGSVLPVTDIATAAWRQVSIKNPAAVWTISATQLRIAGGNAAAEDNEDWVISKLLYLNNVLPDVAVPVKNIAQKVDSYKYVFSKSGAYKVVFLAVNATADVQQATTKEIQLTIK</sequence>
<accession>A0AAE3LQN9</accession>
<feature type="domain" description="DUF5017" evidence="1">
    <location>
        <begin position="17"/>
        <end position="194"/>
    </location>
</feature>
<dbReference type="AlphaFoldDB" id="A0AAE3LQN9"/>
<evidence type="ECO:0000313" key="3">
    <source>
        <dbReference type="Proteomes" id="UP001209317"/>
    </source>
</evidence>
<reference evidence="2" key="1">
    <citation type="submission" date="2022-10" db="EMBL/GenBank/DDBJ databases">
        <authorList>
            <person name="Kim H.S."/>
            <person name="Kim J.-S."/>
            <person name="Suh M.K."/>
            <person name="Eom M.K."/>
            <person name="Lee J.-S."/>
        </authorList>
    </citation>
    <scope>NUCLEOTIDE SEQUENCE</scope>
    <source>
        <strain evidence="2">LIP-5</strain>
    </source>
</reference>
<protein>
    <submittedName>
        <fullName evidence="2">DUF5017 domain-containing protein</fullName>
    </submittedName>
</protein>
<proteinExistence type="predicted"/>
<evidence type="ECO:0000259" key="1">
    <source>
        <dbReference type="Pfam" id="PF16409"/>
    </source>
</evidence>
<organism evidence="2 3">
    <name type="scientific">Haoranjiania flava</name>
    <dbReference type="NCBI Taxonomy" id="1856322"/>
    <lineage>
        <taxon>Bacteria</taxon>
        <taxon>Pseudomonadati</taxon>
        <taxon>Bacteroidota</taxon>
        <taxon>Chitinophagia</taxon>
        <taxon>Chitinophagales</taxon>
        <taxon>Chitinophagaceae</taxon>
        <taxon>Haoranjiania</taxon>
    </lineage>
</organism>
<dbReference type="InterPro" id="IPR032185">
    <property type="entry name" value="DUF5017"/>
</dbReference>
<name>A0AAE3LQN9_9BACT</name>
<gene>
    <name evidence="2" type="ORF">OD355_09000</name>
</gene>
<dbReference type="PROSITE" id="PS51257">
    <property type="entry name" value="PROKAR_LIPOPROTEIN"/>
    <property type="match status" value="1"/>
</dbReference>
<dbReference type="Proteomes" id="UP001209317">
    <property type="component" value="Unassembled WGS sequence"/>
</dbReference>
<comment type="caution">
    <text evidence="2">The sequence shown here is derived from an EMBL/GenBank/DDBJ whole genome shotgun (WGS) entry which is preliminary data.</text>
</comment>
<dbReference type="Pfam" id="PF16409">
    <property type="entry name" value="DUF5017"/>
    <property type="match status" value="1"/>
</dbReference>
<dbReference type="RefSeq" id="WP_263038135.1">
    <property type="nucleotide sequence ID" value="NZ_JAOTPL010000011.1"/>
</dbReference>
<evidence type="ECO:0000313" key="2">
    <source>
        <dbReference type="EMBL" id="MCU7694650.1"/>
    </source>
</evidence>
<keyword evidence="3" id="KW-1185">Reference proteome</keyword>